<proteinExistence type="predicted"/>
<evidence type="ECO:0000256" key="1">
    <source>
        <dbReference type="ARBA" id="ARBA00004141"/>
    </source>
</evidence>
<dbReference type="EMBL" id="JAPXFL010000012">
    <property type="protein sequence ID" value="KAK9498862.1"/>
    <property type="molecule type" value="Genomic_DNA"/>
</dbReference>
<evidence type="ECO:0000256" key="3">
    <source>
        <dbReference type="ARBA" id="ARBA00022989"/>
    </source>
</evidence>
<evidence type="ECO:0000256" key="2">
    <source>
        <dbReference type="ARBA" id="ARBA00022692"/>
    </source>
</evidence>
<sequence>MLICKCAAECVLLAANILYGFATFATFFYSVYVCFIQLSYREVLDNNEVAIISLLMTCGSVTFIFSIWGCFSAIKREYICLIIYACCMISTAIFHLIVGIFGRKYITSFEKNFDINMEEFFKSKSDYKNYSMTSVLFMEKLNNCCGLNGERILPPNWPDIPGLSCQDKNGCKKKVKENVREHLLFLIICAAILFLIELLCAALAIIITCF</sequence>
<dbReference type="AlphaFoldDB" id="A0AAW1CKC6"/>
<dbReference type="EMBL" id="JAPXFL010000012">
    <property type="protein sequence ID" value="KAK9498861.1"/>
    <property type="molecule type" value="Genomic_DNA"/>
</dbReference>
<reference evidence="6 7" key="1">
    <citation type="submission" date="2022-12" db="EMBL/GenBank/DDBJ databases">
        <title>Chromosome-level genome assembly of true bugs.</title>
        <authorList>
            <person name="Ma L."/>
            <person name="Li H."/>
        </authorList>
    </citation>
    <scope>NUCLEOTIDE SEQUENCE [LARGE SCALE GENOMIC DNA]</scope>
    <source>
        <strain evidence="6">Lab_2022b</strain>
    </source>
</reference>
<dbReference type="GO" id="GO:0016020">
    <property type="term" value="C:membrane"/>
    <property type="evidence" value="ECO:0007669"/>
    <property type="project" value="UniProtKB-SubCell"/>
</dbReference>
<comment type="caution">
    <text evidence="6">The sequence shown here is derived from an EMBL/GenBank/DDBJ whole genome shotgun (WGS) entry which is preliminary data.</text>
</comment>
<evidence type="ECO:0000313" key="7">
    <source>
        <dbReference type="Proteomes" id="UP001461498"/>
    </source>
</evidence>
<name>A0AAW1CKC6_9HEMI</name>
<organism evidence="6 7">
    <name type="scientific">Rhynocoris fuscipes</name>
    <dbReference type="NCBI Taxonomy" id="488301"/>
    <lineage>
        <taxon>Eukaryota</taxon>
        <taxon>Metazoa</taxon>
        <taxon>Ecdysozoa</taxon>
        <taxon>Arthropoda</taxon>
        <taxon>Hexapoda</taxon>
        <taxon>Insecta</taxon>
        <taxon>Pterygota</taxon>
        <taxon>Neoptera</taxon>
        <taxon>Paraneoptera</taxon>
        <taxon>Hemiptera</taxon>
        <taxon>Heteroptera</taxon>
        <taxon>Panheteroptera</taxon>
        <taxon>Cimicomorpha</taxon>
        <taxon>Reduviidae</taxon>
        <taxon>Harpactorinae</taxon>
        <taxon>Harpactorini</taxon>
        <taxon>Rhynocoris</taxon>
    </lineage>
</organism>
<keyword evidence="7" id="KW-1185">Reference proteome</keyword>
<comment type="subcellular location">
    <subcellularLocation>
        <location evidence="1">Membrane</location>
        <topology evidence="1">Multi-pass membrane protein</topology>
    </subcellularLocation>
</comment>
<dbReference type="Pfam" id="PF00335">
    <property type="entry name" value="Tetraspanin"/>
    <property type="match status" value="1"/>
</dbReference>
<dbReference type="Proteomes" id="UP001461498">
    <property type="component" value="Unassembled WGS sequence"/>
</dbReference>
<protein>
    <recommendedName>
        <fullName evidence="8">Tetraspanin</fullName>
    </recommendedName>
</protein>
<evidence type="ECO:0000313" key="6">
    <source>
        <dbReference type="EMBL" id="KAK9498862.1"/>
    </source>
</evidence>
<evidence type="ECO:0000256" key="4">
    <source>
        <dbReference type="ARBA" id="ARBA00023136"/>
    </source>
</evidence>
<keyword evidence="4 5" id="KW-0472">Membrane</keyword>
<feature type="transmembrane region" description="Helical" evidence="5">
    <location>
        <begin position="50"/>
        <end position="71"/>
    </location>
</feature>
<feature type="transmembrane region" description="Helical" evidence="5">
    <location>
        <begin position="183"/>
        <end position="207"/>
    </location>
</feature>
<dbReference type="InterPro" id="IPR018499">
    <property type="entry name" value="Tetraspanin/Peripherin"/>
</dbReference>
<keyword evidence="3 5" id="KW-1133">Transmembrane helix</keyword>
<evidence type="ECO:0008006" key="8">
    <source>
        <dbReference type="Google" id="ProtNLM"/>
    </source>
</evidence>
<keyword evidence="2 5" id="KW-0812">Transmembrane</keyword>
<accession>A0AAW1CKC6</accession>
<feature type="transmembrane region" description="Helical" evidence="5">
    <location>
        <begin position="78"/>
        <end position="101"/>
    </location>
</feature>
<feature type="transmembrane region" description="Helical" evidence="5">
    <location>
        <begin position="12"/>
        <end position="38"/>
    </location>
</feature>
<gene>
    <name evidence="6" type="ORF">O3M35_003417</name>
</gene>
<evidence type="ECO:0000256" key="5">
    <source>
        <dbReference type="SAM" id="Phobius"/>
    </source>
</evidence>